<dbReference type="OrthoDB" id="9803354at2"/>
<dbReference type="Proteomes" id="UP000255297">
    <property type="component" value="Unassembled WGS sequence"/>
</dbReference>
<dbReference type="FunFam" id="3.40.640.10:FF:000033">
    <property type="entry name" value="Aspartate aminotransferase"/>
    <property type="match status" value="1"/>
</dbReference>
<evidence type="ECO:0000256" key="6">
    <source>
        <dbReference type="RuleBase" id="RU000481"/>
    </source>
</evidence>
<keyword evidence="5" id="KW-0663">Pyridoxal phosphate</keyword>
<dbReference type="CDD" id="cd00609">
    <property type="entry name" value="AAT_like"/>
    <property type="match status" value="1"/>
</dbReference>
<dbReference type="PROSITE" id="PS00105">
    <property type="entry name" value="AA_TRANSFER_CLASS_1"/>
    <property type="match status" value="1"/>
</dbReference>
<reference evidence="8 9" key="1">
    <citation type="submission" date="2018-06" db="EMBL/GenBank/DDBJ databases">
        <authorList>
            <consortium name="Pathogen Informatics"/>
            <person name="Doyle S."/>
        </authorList>
    </citation>
    <scope>NUCLEOTIDE SEQUENCE [LARGE SCALE GENOMIC DNA]</scope>
    <source>
        <strain evidence="8 9">NCTC11532</strain>
    </source>
</reference>
<dbReference type="InterPro" id="IPR015422">
    <property type="entry name" value="PyrdxlP-dep_Trfase_small"/>
</dbReference>
<dbReference type="InterPro" id="IPR015421">
    <property type="entry name" value="PyrdxlP-dep_Trfase_major"/>
</dbReference>
<dbReference type="InterPro" id="IPR004838">
    <property type="entry name" value="NHTrfase_class1_PyrdxlP-BS"/>
</dbReference>
<dbReference type="InterPro" id="IPR004839">
    <property type="entry name" value="Aminotransferase_I/II_large"/>
</dbReference>
<dbReference type="Gene3D" id="3.40.640.10">
    <property type="entry name" value="Type I PLP-dependent aspartate aminotransferase-like (Major domain)"/>
    <property type="match status" value="1"/>
</dbReference>
<protein>
    <recommendedName>
        <fullName evidence="6">Aminotransferase</fullName>
        <ecNumber evidence="6">2.6.1.-</ecNumber>
    </recommendedName>
</protein>
<evidence type="ECO:0000256" key="3">
    <source>
        <dbReference type="ARBA" id="ARBA00022576"/>
    </source>
</evidence>
<dbReference type="Pfam" id="PF00155">
    <property type="entry name" value="Aminotran_1_2"/>
    <property type="match status" value="1"/>
</dbReference>
<dbReference type="PANTHER" id="PTHR46383:SF1">
    <property type="entry name" value="ASPARTATE AMINOTRANSFERASE"/>
    <property type="match status" value="1"/>
</dbReference>
<evidence type="ECO:0000256" key="2">
    <source>
        <dbReference type="ARBA" id="ARBA00007441"/>
    </source>
</evidence>
<organism evidence="8 9">
    <name type="scientific">Legionella wadsworthii</name>
    <dbReference type="NCBI Taxonomy" id="28088"/>
    <lineage>
        <taxon>Bacteria</taxon>
        <taxon>Pseudomonadati</taxon>
        <taxon>Pseudomonadota</taxon>
        <taxon>Gammaproteobacteria</taxon>
        <taxon>Legionellales</taxon>
        <taxon>Legionellaceae</taxon>
        <taxon>Legionella</taxon>
    </lineage>
</organism>
<dbReference type="GO" id="GO:0008483">
    <property type="term" value="F:transaminase activity"/>
    <property type="evidence" value="ECO:0007669"/>
    <property type="project" value="UniProtKB-KW"/>
</dbReference>
<evidence type="ECO:0000313" key="9">
    <source>
        <dbReference type="Proteomes" id="UP000255297"/>
    </source>
</evidence>
<dbReference type="STRING" id="1122170.GCA_000701265_02261"/>
<dbReference type="GO" id="GO:0030170">
    <property type="term" value="F:pyridoxal phosphate binding"/>
    <property type="evidence" value="ECO:0007669"/>
    <property type="project" value="InterPro"/>
</dbReference>
<dbReference type="InterPro" id="IPR015424">
    <property type="entry name" value="PyrdxlP-dep_Trfase"/>
</dbReference>
<dbReference type="AlphaFoldDB" id="A0A378LNI7"/>
<dbReference type="EC" id="2.6.1.-" evidence="6"/>
<dbReference type="Gene3D" id="3.90.1150.10">
    <property type="entry name" value="Aspartate Aminotransferase, domain 1"/>
    <property type="match status" value="1"/>
</dbReference>
<gene>
    <name evidence="8" type="primary">aspB</name>
    <name evidence="8" type="ORF">NCTC11532_00417</name>
</gene>
<keyword evidence="9" id="KW-1185">Reference proteome</keyword>
<sequence length="396" mass="44125">MKHFRKKNIPQDSATVLINSLAQQKINEGIHIYNLSAGEPKLMPHPDIVSAVTQALEKGHTLYPPVAGIPKLRSLASQWMNEFYYCSFEKENCLVVNGGKFGLYLVLQLLMEEDDEIIIPSPFWVSYPALAKLFGGIPVFVETQETEGWKLTPQALKDACTTKSKFLILNNASNPTGALYTQSELQALIETAREHDLFIIADEVYSALTYDKHHYISCGSFPEFKDRVIIIQSCSKNFSMTGWRIGFVFAEQPLIQALTSLISQSTSGVTSISQWAAVGAFQEVNQISAEVQQCMQQRRDILIDAFQKYFALSIKPPKSSLYVFISLKNLGSKLQDSTEFCKRALDEAHVALVPGVAFGKEGYVRLSFGGCETDLVSGIHALAQWLQSSSRKNYSP</sequence>
<dbReference type="SUPFAM" id="SSF53383">
    <property type="entry name" value="PLP-dependent transferases"/>
    <property type="match status" value="1"/>
</dbReference>
<evidence type="ECO:0000313" key="8">
    <source>
        <dbReference type="EMBL" id="STY28247.1"/>
    </source>
</evidence>
<dbReference type="GO" id="GO:0006520">
    <property type="term" value="P:amino acid metabolic process"/>
    <property type="evidence" value="ECO:0007669"/>
    <property type="project" value="InterPro"/>
</dbReference>
<dbReference type="InterPro" id="IPR050596">
    <property type="entry name" value="AspAT/PAT-like"/>
</dbReference>
<evidence type="ECO:0000256" key="5">
    <source>
        <dbReference type="ARBA" id="ARBA00022898"/>
    </source>
</evidence>
<evidence type="ECO:0000256" key="4">
    <source>
        <dbReference type="ARBA" id="ARBA00022679"/>
    </source>
</evidence>
<evidence type="ECO:0000256" key="1">
    <source>
        <dbReference type="ARBA" id="ARBA00001933"/>
    </source>
</evidence>
<dbReference type="RefSeq" id="WP_031562887.1">
    <property type="nucleotide sequence ID" value="NZ_CAAAIS010000002.1"/>
</dbReference>
<keyword evidence="4 6" id="KW-0808">Transferase</keyword>
<comment type="cofactor">
    <cofactor evidence="1 6">
        <name>pyridoxal 5'-phosphate</name>
        <dbReference type="ChEBI" id="CHEBI:597326"/>
    </cofactor>
</comment>
<feature type="domain" description="Aminotransferase class I/classII large" evidence="7">
    <location>
        <begin position="32"/>
        <end position="373"/>
    </location>
</feature>
<dbReference type="PANTHER" id="PTHR46383">
    <property type="entry name" value="ASPARTATE AMINOTRANSFERASE"/>
    <property type="match status" value="1"/>
</dbReference>
<comment type="similarity">
    <text evidence="2 6">Belongs to the class-I pyridoxal-phosphate-dependent aminotransferase family.</text>
</comment>
<evidence type="ECO:0000259" key="7">
    <source>
        <dbReference type="Pfam" id="PF00155"/>
    </source>
</evidence>
<dbReference type="EMBL" id="UGPB01000001">
    <property type="protein sequence ID" value="STY28247.1"/>
    <property type="molecule type" value="Genomic_DNA"/>
</dbReference>
<accession>A0A378LNI7</accession>
<proteinExistence type="inferred from homology"/>
<keyword evidence="3 6" id="KW-0032">Aminotransferase</keyword>
<name>A0A378LNI7_9GAMM</name>